<gene>
    <name evidence="1" type="ORF">L195_g062736</name>
</gene>
<feature type="non-terminal residue" evidence="1">
    <location>
        <position position="15"/>
    </location>
</feature>
<reference evidence="1 2" key="1">
    <citation type="journal article" date="2014" name="Am. J. Bot.">
        <title>Genome assembly and annotation for red clover (Trifolium pratense; Fabaceae).</title>
        <authorList>
            <person name="Istvanek J."/>
            <person name="Jaros M."/>
            <person name="Krenek A."/>
            <person name="Repkova J."/>
        </authorList>
    </citation>
    <scope>NUCLEOTIDE SEQUENCE [LARGE SCALE GENOMIC DNA]</scope>
    <source>
        <strain evidence="2">cv. Tatra</strain>
        <tissue evidence="1">Young leaves</tissue>
    </source>
</reference>
<name>A0A2K3KHF4_TRIPR</name>
<reference evidence="1 2" key="2">
    <citation type="journal article" date="2017" name="Front. Plant Sci.">
        <title>Gene Classification and Mining of Molecular Markers Useful in Red Clover (Trifolium pratense) Breeding.</title>
        <authorList>
            <person name="Istvanek J."/>
            <person name="Dluhosova J."/>
            <person name="Dluhos P."/>
            <person name="Patkova L."/>
            <person name="Nedelnik J."/>
            <person name="Repkova J."/>
        </authorList>
    </citation>
    <scope>NUCLEOTIDE SEQUENCE [LARGE SCALE GENOMIC DNA]</scope>
    <source>
        <strain evidence="2">cv. Tatra</strain>
        <tissue evidence="1">Young leaves</tissue>
    </source>
</reference>
<organism evidence="1 2">
    <name type="scientific">Trifolium pratense</name>
    <name type="common">Red clover</name>
    <dbReference type="NCBI Taxonomy" id="57577"/>
    <lineage>
        <taxon>Eukaryota</taxon>
        <taxon>Viridiplantae</taxon>
        <taxon>Streptophyta</taxon>
        <taxon>Embryophyta</taxon>
        <taxon>Tracheophyta</taxon>
        <taxon>Spermatophyta</taxon>
        <taxon>Magnoliopsida</taxon>
        <taxon>eudicotyledons</taxon>
        <taxon>Gunneridae</taxon>
        <taxon>Pentapetalae</taxon>
        <taxon>rosids</taxon>
        <taxon>fabids</taxon>
        <taxon>Fabales</taxon>
        <taxon>Fabaceae</taxon>
        <taxon>Papilionoideae</taxon>
        <taxon>50 kb inversion clade</taxon>
        <taxon>NPAAA clade</taxon>
        <taxon>Hologalegina</taxon>
        <taxon>IRL clade</taxon>
        <taxon>Trifolieae</taxon>
        <taxon>Trifolium</taxon>
    </lineage>
</organism>
<evidence type="ECO:0000313" key="2">
    <source>
        <dbReference type="Proteomes" id="UP000236291"/>
    </source>
</evidence>
<sequence length="15" mass="1667">MVNKAVEIGKFVGFK</sequence>
<dbReference type="EMBL" id="ASHM01183805">
    <property type="protein sequence ID" value="PNX65712.1"/>
    <property type="molecule type" value="Genomic_DNA"/>
</dbReference>
<comment type="caution">
    <text evidence="1">The sequence shown here is derived from an EMBL/GenBank/DDBJ whole genome shotgun (WGS) entry which is preliminary data.</text>
</comment>
<evidence type="ECO:0000313" key="1">
    <source>
        <dbReference type="EMBL" id="PNX65712.1"/>
    </source>
</evidence>
<dbReference type="Proteomes" id="UP000236291">
    <property type="component" value="Unassembled WGS sequence"/>
</dbReference>
<protein>
    <submittedName>
        <fullName evidence="1">Uncharacterized protein</fullName>
    </submittedName>
</protein>
<accession>A0A2K3KHF4</accession>
<proteinExistence type="predicted"/>